<sequence>MHSCGVAMIDFGGFHTPEQMLGRMDSDRVFTRVETLRSRQGVTLQHWAGRLAAKQAVLRLLGLPVTEEWLFQAEVVPSPSSLCRSDHRCLHGHPPRVVLGPDLELAVMADGCDAVVVSITHSDTTSLAVAVPSRRRTEPCARGRS</sequence>
<dbReference type="AlphaFoldDB" id="A0AAD0JUW9"/>
<keyword evidence="2" id="KW-1185">Reference proteome</keyword>
<proteinExistence type="predicted"/>
<gene>
    <name evidence="1" type="ORF">A6048_11350</name>
</gene>
<reference evidence="1 2" key="1">
    <citation type="submission" date="2016-04" db="EMBL/GenBank/DDBJ databases">
        <title>Complete genome sequence of the haloalkaliphilic hydrocarbon-degrading bacterium Dietzia psychralcaliphila ILA-1T, isolated from a drain of a fish product-processing plant.</title>
        <authorList>
            <person name="Zhao J."/>
            <person name="Hu B."/>
            <person name="Geng S."/>
            <person name="Nie Y."/>
            <person name="Tang Y."/>
        </authorList>
    </citation>
    <scope>NUCLEOTIDE SEQUENCE [LARGE SCALE GENOMIC DNA]</scope>
    <source>
        <strain evidence="1 2">ILA-1</strain>
    </source>
</reference>
<name>A0AAD0JUW9_9ACTN</name>
<evidence type="ECO:0000313" key="1">
    <source>
        <dbReference type="EMBL" id="AWH95993.1"/>
    </source>
</evidence>
<dbReference type="InterPro" id="IPR037143">
    <property type="entry name" value="4-PPantetheinyl_Trfase_dom_sf"/>
</dbReference>
<dbReference type="GO" id="GO:0008897">
    <property type="term" value="F:holo-[acyl-carrier-protein] synthase activity"/>
    <property type="evidence" value="ECO:0007669"/>
    <property type="project" value="InterPro"/>
</dbReference>
<dbReference type="Gene3D" id="3.90.470.20">
    <property type="entry name" value="4'-phosphopantetheinyl transferase domain"/>
    <property type="match status" value="1"/>
</dbReference>
<dbReference type="EMBL" id="CP015453">
    <property type="protein sequence ID" value="AWH95993.1"/>
    <property type="molecule type" value="Genomic_DNA"/>
</dbReference>
<dbReference type="KEGG" id="dpc:A6048_11350"/>
<protein>
    <submittedName>
        <fullName evidence="1">Uncharacterized protein</fullName>
    </submittedName>
</protein>
<accession>A0AAD0JUW9</accession>
<dbReference type="Proteomes" id="UP000244903">
    <property type="component" value="Chromosome"/>
</dbReference>
<evidence type="ECO:0000313" key="2">
    <source>
        <dbReference type="Proteomes" id="UP000244903"/>
    </source>
</evidence>
<organism evidence="1 2">
    <name type="scientific">Dietzia psychralcaliphila</name>
    <dbReference type="NCBI Taxonomy" id="139021"/>
    <lineage>
        <taxon>Bacteria</taxon>
        <taxon>Bacillati</taxon>
        <taxon>Actinomycetota</taxon>
        <taxon>Actinomycetes</taxon>
        <taxon>Mycobacteriales</taxon>
        <taxon>Dietziaceae</taxon>
        <taxon>Dietzia</taxon>
    </lineage>
</organism>
<dbReference type="RefSeq" id="WP_107746560.1">
    <property type="nucleotide sequence ID" value="NZ_CP015453.1"/>
</dbReference>
<dbReference type="GO" id="GO:0000287">
    <property type="term" value="F:magnesium ion binding"/>
    <property type="evidence" value="ECO:0007669"/>
    <property type="project" value="InterPro"/>
</dbReference>